<accession>A0A699PZI6</accession>
<reference evidence="1" key="1">
    <citation type="journal article" date="2019" name="Sci. Rep.">
        <title>Draft genome of Tanacetum cinerariifolium, the natural source of mosquito coil.</title>
        <authorList>
            <person name="Yamashiro T."/>
            <person name="Shiraishi A."/>
            <person name="Satake H."/>
            <person name="Nakayama K."/>
        </authorList>
    </citation>
    <scope>NUCLEOTIDE SEQUENCE</scope>
</reference>
<dbReference type="AlphaFoldDB" id="A0A699PZI6"/>
<dbReference type="EMBL" id="BKCJ010980672">
    <property type="protein sequence ID" value="GFC59228.1"/>
    <property type="molecule type" value="Genomic_DNA"/>
</dbReference>
<proteinExistence type="predicted"/>
<organism evidence="1">
    <name type="scientific">Tanacetum cinerariifolium</name>
    <name type="common">Dalmatian daisy</name>
    <name type="synonym">Chrysanthemum cinerariifolium</name>
    <dbReference type="NCBI Taxonomy" id="118510"/>
    <lineage>
        <taxon>Eukaryota</taxon>
        <taxon>Viridiplantae</taxon>
        <taxon>Streptophyta</taxon>
        <taxon>Embryophyta</taxon>
        <taxon>Tracheophyta</taxon>
        <taxon>Spermatophyta</taxon>
        <taxon>Magnoliopsida</taxon>
        <taxon>eudicotyledons</taxon>
        <taxon>Gunneridae</taxon>
        <taxon>Pentapetalae</taxon>
        <taxon>asterids</taxon>
        <taxon>campanulids</taxon>
        <taxon>Asterales</taxon>
        <taxon>Asteraceae</taxon>
        <taxon>Asteroideae</taxon>
        <taxon>Anthemideae</taxon>
        <taxon>Anthemidinae</taxon>
        <taxon>Tanacetum</taxon>
    </lineage>
</organism>
<name>A0A699PZI6_TANCI</name>
<evidence type="ECO:0000313" key="1">
    <source>
        <dbReference type="EMBL" id="GFC59228.1"/>
    </source>
</evidence>
<protein>
    <submittedName>
        <fullName evidence="1">Uncharacterized protein</fullName>
    </submittedName>
</protein>
<gene>
    <name evidence="1" type="ORF">Tci_831198</name>
</gene>
<sequence>MGTGGRKGKEKLIKDEGVCSKGNKADVTIYKRTMVNGKAKMVEDIGAVKRGKDRGIVIKTVVLLMMEEKRQWLLKGHWKQKNGRKKCEGGV</sequence>
<comment type="caution">
    <text evidence="1">The sequence shown here is derived from an EMBL/GenBank/DDBJ whole genome shotgun (WGS) entry which is preliminary data.</text>
</comment>